<proteinExistence type="predicted"/>
<protein>
    <submittedName>
        <fullName evidence="1">Uncharacterized protein</fullName>
    </submittedName>
</protein>
<evidence type="ECO:0000313" key="1">
    <source>
        <dbReference type="EMBL" id="RKH40905.1"/>
    </source>
</evidence>
<accession>A0A3A8NIC1</accession>
<dbReference type="OrthoDB" id="5502728at2"/>
<gene>
    <name evidence="1" type="ORF">D7X12_19655</name>
</gene>
<comment type="caution">
    <text evidence="1">The sequence shown here is derived from an EMBL/GenBank/DDBJ whole genome shotgun (WGS) entry which is preliminary data.</text>
</comment>
<sequence>MNVPALDMAWLELPRDKAGFVRRECPRCQRNFKTRPNRHDAGMLQRLLAGYFPFENLHEAYTSEELPAWHCLYCGHRALPDAWLTPEQSAHVERMARAWANHVRYEQLAYVQRTLSHNPRPTFVSVAPEPLPRPLPPDEEVLRTLPMVCCGEEVQASWDWQSILICPRCGTHHGGVSGRQQVQLEFVRE</sequence>
<reference evidence="2" key="1">
    <citation type="submission" date="2018-09" db="EMBL/GenBank/DDBJ databases">
        <authorList>
            <person name="Livingstone P.G."/>
            <person name="Whitworth D.E."/>
        </authorList>
    </citation>
    <scope>NUCLEOTIDE SEQUENCE [LARGE SCALE GENOMIC DNA]</scope>
    <source>
        <strain evidence="2">CA040B</strain>
    </source>
</reference>
<evidence type="ECO:0000313" key="2">
    <source>
        <dbReference type="Proteomes" id="UP000273405"/>
    </source>
</evidence>
<dbReference type="RefSeq" id="WP_120626813.1">
    <property type="nucleotide sequence ID" value="NZ_RAWG01000120.1"/>
</dbReference>
<dbReference type="AlphaFoldDB" id="A0A3A8NIC1"/>
<organism evidence="1 2">
    <name type="scientific">Corallococcus sicarius</name>
    <dbReference type="NCBI Taxonomy" id="2316726"/>
    <lineage>
        <taxon>Bacteria</taxon>
        <taxon>Pseudomonadati</taxon>
        <taxon>Myxococcota</taxon>
        <taxon>Myxococcia</taxon>
        <taxon>Myxococcales</taxon>
        <taxon>Cystobacterineae</taxon>
        <taxon>Myxococcaceae</taxon>
        <taxon>Corallococcus</taxon>
    </lineage>
</organism>
<keyword evidence="2" id="KW-1185">Reference proteome</keyword>
<dbReference type="EMBL" id="RAWG01000120">
    <property type="protein sequence ID" value="RKH40905.1"/>
    <property type="molecule type" value="Genomic_DNA"/>
</dbReference>
<name>A0A3A8NIC1_9BACT</name>
<dbReference type="Proteomes" id="UP000273405">
    <property type="component" value="Unassembled WGS sequence"/>
</dbReference>